<protein>
    <submittedName>
        <fullName evidence="1">Uncharacterized protein</fullName>
    </submittedName>
</protein>
<dbReference type="AlphaFoldDB" id="A0A932A6G3"/>
<dbReference type="Proteomes" id="UP000779809">
    <property type="component" value="Unassembled WGS sequence"/>
</dbReference>
<reference evidence="1" key="1">
    <citation type="submission" date="2020-07" db="EMBL/GenBank/DDBJ databases">
        <title>Huge and variable diversity of episymbiotic CPR bacteria and DPANN archaea in groundwater ecosystems.</title>
        <authorList>
            <person name="He C.Y."/>
            <person name="Keren R."/>
            <person name="Whittaker M."/>
            <person name="Farag I.F."/>
            <person name="Doudna J."/>
            <person name="Cate J.H.D."/>
            <person name="Banfield J.F."/>
        </authorList>
    </citation>
    <scope>NUCLEOTIDE SEQUENCE</scope>
    <source>
        <strain evidence="1">NC_groundwater_580_Pr5_B-0.1um_64_19</strain>
    </source>
</reference>
<accession>A0A932A6G3</accession>
<evidence type="ECO:0000313" key="1">
    <source>
        <dbReference type="EMBL" id="MBI2677576.1"/>
    </source>
</evidence>
<gene>
    <name evidence="1" type="ORF">HYX28_02205</name>
</gene>
<comment type="caution">
    <text evidence="1">The sequence shown here is derived from an EMBL/GenBank/DDBJ whole genome shotgun (WGS) entry which is preliminary data.</text>
</comment>
<name>A0A932A6G3_9BACT</name>
<proteinExistence type="predicted"/>
<evidence type="ECO:0000313" key="2">
    <source>
        <dbReference type="Proteomes" id="UP000779809"/>
    </source>
</evidence>
<dbReference type="EMBL" id="JACPNR010000004">
    <property type="protein sequence ID" value="MBI2677576.1"/>
    <property type="molecule type" value="Genomic_DNA"/>
</dbReference>
<organism evidence="1 2">
    <name type="scientific">Candidatus Korobacter versatilis</name>
    <dbReference type="NCBI Taxonomy" id="658062"/>
    <lineage>
        <taxon>Bacteria</taxon>
        <taxon>Pseudomonadati</taxon>
        <taxon>Acidobacteriota</taxon>
        <taxon>Terriglobia</taxon>
        <taxon>Terriglobales</taxon>
        <taxon>Candidatus Korobacteraceae</taxon>
        <taxon>Candidatus Korobacter</taxon>
    </lineage>
</organism>
<sequence>MDGNSRQFNLGGATPYANALWWKQLGANSGVKNFKYDLYYYIKNPPAAQALEFDVNQSLDGKKYIFGTQCNIKDGRVWDVYDPYNRAWKHTSISCATPKSYTWHHVVLEFQRTSAPNVNFIAVTINGTKHYFNRLYAPRSSSANEINVAFQMDGNGSMTDYSVWLDKVTLTYW</sequence>